<keyword evidence="1" id="KW-0732">Signal</keyword>
<feature type="signal peptide" evidence="1">
    <location>
        <begin position="1"/>
        <end position="19"/>
    </location>
</feature>
<reference evidence="2" key="1">
    <citation type="submission" date="2018-01" db="EMBL/GenBank/DDBJ databases">
        <title>An insight into the sialome of Amazonian anophelines.</title>
        <authorList>
            <person name="Ribeiro J.M."/>
            <person name="Scarpassa V."/>
            <person name="Calvo E."/>
        </authorList>
    </citation>
    <scope>NUCLEOTIDE SEQUENCE</scope>
    <source>
        <tissue evidence="2">Salivary glands</tissue>
    </source>
</reference>
<dbReference type="AlphaFoldDB" id="A0A2M3ZXU3"/>
<evidence type="ECO:0000256" key="1">
    <source>
        <dbReference type="SAM" id="SignalP"/>
    </source>
</evidence>
<dbReference type="EMBL" id="GGFM01012529">
    <property type="protein sequence ID" value="MBW33280.1"/>
    <property type="molecule type" value="Transcribed_RNA"/>
</dbReference>
<evidence type="ECO:0000313" key="2">
    <source>
        <dbReference type="EMBL" id="MBW33280.1"/>
    </source>
</evidence>
<accession>A0A2M3ZXU3</accession>
<name>A0A2M3ZXU3_9DIPT</name>
<feature type="chain" id="PRO_5014785634" evidence="1">
    <location>
        <begin position="20"/>
        <end position="70"/>
    </location>
</feature>
<protein>
    <submittedName>
        <fullName evidence="2">Putative secreted peptide</fullName>
    </submittedName>
</protein>
<organism evidence="2">
    <name type="scientific">Anopheles braziliensis</name>
    <dbReference type="NCBI Taxonomy" id="58242"/>
    <lineage>
        <taxon>Eukaryota</taxon>
        <taxon>Metazoa</taxon>
        <taxon>Ecdysozoa</taxon>
        <taxon>Arthropoda</taxon>
        <taxon>Hexapoda</taxon>
        <taxon>Insecta</taxon>
        <taxon>Pterygota</taxon>
        <taxon>Neoptera</taxon>
        <taxon>Endopterygota</taxon>
        <taxon>Diptera</taxon>
        <taxon>Nematocera</taxon>
        <taxon>Culicoidea</taxon>
        <taxon>Culicidae</taxon>
        <taxon>Anophelinae</taxon>
        <taxon>Anopheles</taxon>
    </lineage>
</organism>
<sequence>MPSSLVLFLLLFGCGNFSATPSTPYWLVIPARALVAGLAALAAASVCFTSPDLDQLSCLHRRWLAARCCP</sequence>
<proteinExistence type="predicted"/>